<evidence type="ECO:0008006" key="3">
    <source>
        <dbReference type="Google" id="ProtNLM"/>
    </source>
</evidence>
<reference evidence="1 2" key="2">
    <citation type="submission" date="2016-12" db="EMBL/GenBank/DDBJ databases">
        <title>Draft Genome Sequence of Cystobacter ferrugineus Strain Cbfe23.</title>
        <authorList>
            <person name="Akbar S."/>
            <person name="Dowd S.E."/>
            <person name="Stevens D.C."/>
        </authorList>
    </citation>
    <scope>NUCLEOTIDE SEQUENCE [LARGE SCALE GENOMIC DNA]</scope>
    <source>
        <strain evidence="1 2">Cbfe23</strain>
    </source>
</reference>
<dbReference type="RefSeq" id="WP_071905473.1">
    <property type="nucleotide sequence ID" value="NZ_MPIN01000036.1"/>
</dbReference>
<dbReference type="EMBL" id="MPIN01000036">
    <property type="protein sequence ID" value="OJH33465.1"/>
    <property type="molecule type" value="Genomic_DNA"/>
</dbReference>
<evidence type="ECO:0000313" key="2">
    <source>
        <dbReference type="Proteomes" id="UP000182229"/>
    </source>
</evidence>
<reference evidence="2" key="1">
    <citation type="submission" date="2016-11" db="EMBL/GenBank/DDBJ databases">
        <authorList>
            <person name="Shukria A."/>
            <person name="Stevens D.C."/>
        </authorList>
    </citation>
    <scope>NUCLEOTIDE SEQUENCE [LARGE SCALE GENOMIC DNA]</scope>
    <source>
        <strain evidence="2">Cbfe23</strain>
    </source>
</reference>
<accession>A0A1L9ATX0</accession>
<protein>
    <recommendedName>
        <fullName evidence="3">HEAT repeat domain-containing protein</fullName>
    </recommendedName>
</protein>
<sequence length="250" mass="28395">MVTTPTPEEIHRLLYTDEQGNEVGLDEVQLLDPPPEERIPLVREILRNPDEYRVYQAALVLAAWGDDVGLEKLEEFIDTRLHERGEFSPNRIDGEDNVYDEIAYAVHLHGLSGKRTDARERIFRKLLGLYGPCFFESKLKHALLKSDLASLAPDVHAAIERALALGHPYLASQLLPVLARWEPSLAQRLIQTFSGRSSLIPDPMVNVAEALGYIDTPESRSVLTRLSRHADEEISEQARRSLEMLSRRKR</sequence>
<evidence type="ECO:0000313" key="1">
    <source>
        <dbReference type="EMBL" id="OJH33465.1"/>
    </source>
</evidence>
<organism evidence="1 2">
    <name type="scientific">Cystobacter ferrugineus</name>
    <dbReference type="NCBI Taxonomy" id="83449"/>
    <lineage>
        <taxon>Bacteria</taxon>
        <taxon>Pseudomonadati</taxon>
        <taxon>Myxococcota</taxon>
        <taxon>Myxococcia</taxon>
        <taxon>Myxococcales</taxon>
        <taxon>Cystobacterineae</taxon>
        <taxon>Archangiaceae</taxon>
        <taxon>Cystobacter</taxon>
    </lineage>
</organism>
<dbReference type="Proteomes" id="UP000182229">
    <property type="component" value="Unassembled WGS sequence"/>
</dbReference>
<keyword evidence="2" id="KW-1185">Reference proteome</keyword>
<dbReference type="SUPFAM" id="SSF48371">
    <property type="entry name" value="ARM repeat"/>
    <property type="match status" value="1"/>
</dbReference>
<dbReference type="Gene3D" id="1.25.10.10">
    <property type="entry name" value="Leucine-rich Repeat Variant"/>
    <property type="match status" value="1"/>
</dbReference>
<dbReference type="OrthoDB" id="876778at2"/>
<dbReference type="STRING" id="83449.BON30_48475"/>
<gene>
    <name evidence="1" type="ORF">BON30_48475</name>
</gene>
<dbReference type="InterPro" id="IPR011989">
    <property type="entry name" value="ARM-like"/>
</dbReference>
<dbReference type="InterPro" id="IPR016024">
    <property type="entry name" value="ARM-type_fold"/>
</dbReference>
<proteinExistence type="predicted"/>
<name>A0A1L9ATX0_9BACT</name>
<dbReference type="AlphaFoldDB" id="A0A1L9ATX0"/>
<comment type="caution">
    <text evidence="1">The sequence shown here is derived from an EMBL/GenBank/DDBJ whole genome shotgun (WGS) entry which is preliminary data.</text>
</comment>